<organism evidence="1 2">
    <name type="scientific">Sellimonas caecigallum</name>
    <dbReference type="NCBI Taxonomy" id="2592333"/>
    <lineage>
        <taxon>Bacteria</taxon>
        <taxon>Bacillati</taxon>
        <taxon>Bacillota</taxon>
        <taxon>Clostridia</taxon>
        <taxon>Lachnospirales</taxon>
        <taxon>Lachnospiraceae</taxon>
        <taxon>Sellimonas</taxon>
    </lineage>
</organism>
<reference evidence="1 2" key="1">
    <citation type="journal article" date="2020" name="New Microbes New Infect">
        <title>Sellimonas caecigallum sp. nov., description and genome sequence of a new member of the Sellimonas genus isolated from the cecum of feral chicken.</title>
        <authorList>
            <person name="Wongkuna S."/>
            <person name="Ghimire S."/>
            <person name="Antony L."/>
            <person name="Chankhamhaengdecha S."/>
            <person name="Janvilisri T."/>
            <person name="Scaria J."/>
        </authorList>
    </citation>
    <scope>NUCLEOTIDE SEQUENCE [LARGE SCALE GENOMIC DNA]</scope>
    <source>
        <strain evidence="1 2">SW451</strain>
    </source>
</reference>
<dbReference type="InterPro" id="IPR050963">
    <property type="entry name" value="Sirohydro_Cobaltochel/CbiX"/>
</dbReference>
<accession>A0ABS7L598</accession>
<evidence type="ECO:0000313" key="2">
    <source>
        <dbReference type="Proteomes" id="UP000779049"/>
    </source>
</evidence>
<sequence>MKKAILAVSFGTSYLDTLERTIGAIEREVQEAFPDRKVYRAFTSGMVLRKLREEMGIHIMDVEEAVLAMERDGVEEVFVQPTHIINGYEYEKMKIMLQPYRARFVRMEMGMPLLSSVEDYSEAVRAVMKEAGLEKNETLVLMGHGTEHHTNAAYPALDYMFWAEGFRNVVVGTVEGFPKIRDVIRKLKEQKAEKLLLMPFMIVAGDHARNDMAGEEEGSWKSMLEKAGFQVRICMKGLGEMDGIRRMFVRHLSEAEEKKR</sequence>
<name>A0ABS7L598_9FIRM</name>
<dbReference type="PIRSF" id="PIRSF033579">
    <property type="entry name" value="Anaer_Co_chel"/>
    <property type="match status" value="1"/>
</dbReference>
<comment type="caution">
    <text evidence="1">The sequence shown here is derived from an EMBL/GenBank/DDBJ whole genome shotgun (WGS) entry which is preliminary data.</text>
</comment>
<dbReference type="PANTHER" id="PTHR33542:SF3">
    <property type="entry name" value="SIROHYDROCHLORIN FERROCHELATASE, CHLOROPLASTIC"/>
    <property type="match status" value="1"/>
</dbReference>
<protein>
    <submittedName>
        <fullName evidence="1">Sirohydrochlorin cobaltochelatase</fullName>
    </submittedName>
</protein>
<dbReference type="PANTHER" id="PTHR33542">
    <property type="entry name" value="SIROHYDROCHLORIN FERROCHELATASE, CHLOROPLASTIC"/>
    <property type="match status" value="1"/>
</dbReference>
<dbReference type="Proteomes" id="UP000779049">
    <property type="component" value="Unassembled WGS sequence"/>
</dbReference>
<dbReference type="CDD" id="cd03412">
    <property type="entry name" value="CbiK_N"/>
    <property type="match status" value="1"/>
</dbReference>
<dbReference type="Gene3D" id="3.40.50.1400">
    <property type="match status" value="2"/>
</dbReference>
<dbReference type="SUPFAM" id="SSF53800">
    <property type="entry name" value="Chelatase"/>
    <property type="match status" value="1"/>
</dbReference>
<dbReference type="RefSeq" id="WP_087201755.1">
    <property type="nucleotide sequence ID" value="NZ_CP173660.1"/>
</dbReference>
<dbReference type="EMBL" id="VIRV01000003">
    <property type="protein sequence ID" value="MBY0758199.1"/>
    <property type="molecule type" value="Genomic_DNA"/>
</dbReference>
<gene>
    <name evidence="1" type="ORF">FLB61_03635</name>
</gene>
<dbReference type="CDD" id="cd03413">
    <property type="entry name" value="CbiK_C"/>
    <property type="match status" value="1"/>
</dbReference>
<dbReference type="Pfam" id="PF06180">
    <property type="entry name" value="CbiK"/>
    <property type="match status" value="1"/>
</dbReference>
<proteinExistence type="predicted"/>
<keyword evidence="2" id="KW-1185">Reference proteome</keyword>
<evidence type="ECO:0000313" key="1">
    <source>
        <dbReference type="EMBL" id="MBY0758199.1"/>
    </source>
</evidence>
<dbReference type="InterPro" id="IPR010388">
    <property type="entry name" value="Anaerobic_Co-chelatase"/>
</dbReference>